<gene>
    <name evidence="6" type="ORF">ATW55_14735</name>
</gene>
<keyword evidence="4" id="KW-0186">Copper</keyword>
<dbReference type="GO" id="GO:0016020">
    <property type="term" value="C:membrane"/>
    <property type="evidence" value="ECO:0007669"/>
    <property type="project" value="InterPro"/>
</dbReference>
<keyword evidence="3" id="KW-1278">Translocase</keyword>
<dbReference type="GO" id="GO:0043682">
    <property type="term" value="F:P-type divalent copper transporter activity"/>
    <property type="evidence" value="ECO:0007669"/>
    <property type="project" value="TreeGrafter"/>
</dbReference>
<protein>
    <recommendedName>
        <fullName evidence="1">P-type Cu(+) transporter</fullName>
        <ecNumber evidence="1">7.2.2.8</ecNumber>
    </recommendedName>
</protein>
<evidence type="ECO:0000256" key="5">
    <source>
        <dbReference type="ARBA" id="ARBA00049289"/>
    </source>
</evidence>
<organism evidence="6 7">
    <name type="scientific">Ferroacidibacillus organovorans</name>
    <dbReference type="NCBI Taxonomy" id="1765683"/>
    <lineage>
        <taxon>Bacteria</taxon>
        <taxon>Bacillati</taxon>
        <taxon>Bacillota</taxon>
        <taxon>Bacilli</taxon>
        <taxon>Bacillales</taxon>
        <taxon>Alicyclobacillaceae</taxon>
        <taxon>Ferroacidibacillus</taxon>
    </lineage>
</organism>
<evidence type="ECO:0000256" key="3">
    <source>
        <dbReference type="ARBA" id="ARBA00022967"/>
    </source>
</evidence>
<dbReference type="GO" id="GO:0055070">
    <property type="term" value="P:copper ion homeostasis"/>
    <property type="evidence" value="ECO:0007669"/>
    <property type="project" value="TreeGrafter"/>
</dbReference>
<comment type="caution">
    <text evidence="6">The sequence shown here is derived from an EMBL/GenBank/DDBJ whole genome shotgun (WGS) entry which is preliminary data.</text>
</comment>
<dbReference type="PANTHER" id="PTHR43520">
    <property type="entry name" value="ATP7, ISOFORM B"/>
    <property type="match status" value="1"/>
</dbReference>
<dbReference type="EMBL" id="LPVJ01000023">
    <property type="protein sequence ID" value="KUO96182.1"/>
    <property type="molecule type" value="Genomic_DNA"/>
</dbReference>
<dbReference type="SUPFAM" id="SSF56784">
    <property type="entry name" value="HAD-like"/>
    <property type="match status" value="1"/>
</dbReference>
<dbReference type="Proteomes" id="UP000053557">
    <property type="component" value="Unassembled WGS sequence"/>
</dbReference>
<keyword evidence="2" id="KW-0406">Ion transport</keyword>
<keyword evidence="2" id="KW-0187">Copper transport</keyword>
<dbReference type="InterPro" id="IPR001757">
    <property type="entry name" value="P_typ_ATPase"/>
</dbReference>
<dbReference type="PANTHER" id="PTHR43520:SF8">
    <property type="entry name" value="P-TYPE CU(+) TRANSPORTER"/>
    <property type="match status" value="1"/>
</dbReference>
<accession>A0A101XRG8</accession>
<reference evidence="6 7" key="1">
    <citation type="submission" date="2015-12" db="EMBL/GenBank/DDBJ databases">
        <title>Draft genome sequence of Acidibacillus ferrooxidans ITV001, isolated from a chalcopyrite acid mine drainage site in Brazil.</title>
        <authorList>
            <person name="Dall'Agnol H."/>
            <person name="Nancucheo I."/>
            <person name="Johnson B."/>
            <person name="Oliveira R."/>
            <person name="Leite L."/>
            <person name="Pylro V."/>
            <person name="Nunes G.L."/>
            <person name="Tzotzos G."/>
            <person name="Fernandes G.R."/>
            <person name="Dutra J."/>
            <person name="Orellana S.C."/>
            <person name="Oliveira G."/>
        </authorList>
    </citation>
    <scope>NUCLEOTIDE SEQUENCE [LARGE SCALE GENOMIC DNA]</scope>
    <source>
        <strain evidence="7">ITV01</strain>
    </source>
</reference>
<evidence type="ECO:0000256" key="2">
    <source>
        <dbReference type="ARBA" id="ARBA00022796"/>
    </source>
</evidence>
<evidence type="ECO:0000256" key="1">
    <source>
        <dbReference type="ARBA" id="ARBA00012517"/>
    </source>
</evidence>
<evidence type="ECO:0000313" key="7">
    <source>
        <dbReference type="Proteomes" id="UP000053557"/>
    </source>
</evidence>
<dbReference type="EC" id="7.2.2.8" evidence="1"/>
<proteinExistence type="predicted"/>
<dbReference type="GO" id="GO:0140581">
    <property type="term" value="F:P-type monovalent copper transporter activity"/>
    <property type="evidence" value="ECO:0007669"/>
    <property type="project" value="UniProtKB-EC"/>
</dbReference>
<name>A0A101XRG8_9BACL</name>
<dbReference type="PRINTS" id="PR00120">
    <property type="entry name" value="HATPASE"/>
</dbReference>
<evidence type="ECO:0000313" key="6">
    <source>
        <dbReference type="EMBL" id="KUO96182.1"/>
    </source>
</evidence>
<keyword evidence="7" id="KW-1185">Reference proteome</keyword>
<dbReference type="PRINTS" id="PR00119">
    <property type="entry name" value="CATATPASE"/>
</dbReference>
<feature type="non-terminal residue" evidence="6">
    <location>
        <position position="1"/>
    </location>
</feature>
<dbReference type="AlphaFoldDB" id="A0A101XRG8"/>
<dbReference type="Gene3D" id="3.40.50.1000">
    <property type="entry name" value="HAD superfamily/HAD-like"/>
    <property type="match status" value="1"/>
</dbReference>
<evidence type="ECO:0000256" key="4">
    <source>
        <dbReference type="ARBA" id="ARBA00023008"/>
    </source>
</evidence>
<dbReference type="NCBIfam" id="TIGR01494">
    <property type="entry name" value="ATPase_P-type"/>
    <property type="match status" value="1"/>
</dbReference>
<dbReference type="GO" id="GO:0005507">
    <property type="term" value="F:copper ion binding"/>
    <property type="evidence" value="ECO:0007669"/>
    <property type="project" value="TreeGrafter"/>
</dbReference>
<dbReference type="GO" id="GO:0016887">
    <property type="term" value="F:ATP hydrolysis activity"/>
    <property type="evidence" value="ECO:0007669"/>
    <property type="project" value="InterPro"/>
</dbReference>
<dbReference type="InterPro" id="IPR023214">
    <property type="entry name" value="HAD_sf"/>
</dbReference>
<sequence length="126" mass="13607">ERVFAEVLPEQKAEMVKKLQREGNVVGMVGDGINDAPALATAEIGFAIGSGTDVAIETADIALLRGDLLSVVTAIRLSKATIKKNSAKPVLGVWLQFTRCPAGRIRVHQSGNRRRRHGAQFGECRE</sequence>
<dbReference type="Pfam" id="PF00702">
    <property type="entry name" value="Hydrolase"/>
    <property type="match status" value="1"/>
</dbReference>
<dbReference type="GO" id="GO:0005524">
    <property type="term" value="F:ATP binding"/>
    <property type="evidence" value="ECO:0007669"/>
    <property type="project" value="InterPro"/>
</dbReference>
<comment type="catalytic activity">
    <reaction evidence="5">
        <text>Cu(+)(in) + ATP + H2O = Cu(+)(out) + ADP + phosphate + H(+)</text>
        <dbReference type="Rhea" id="RHEA:25792"/>
        <dbReference type="ChEBI" id="CHEBI:15377"/>
        <dbReference type="ChEBI" id="CHEBI:15378"/>
        <dbReference type="ChEBI" id="CHEBI:30616"/>
        <dbReference type="ChEBI" id="CHEBI:43474"/>
        <dbReference type="ChEBI" id="CHEBI:49552"/>
        <dbReference type="ChEBI" id="CHEBI:456216"/>
        <dbReference type="EC" id="7.2.2.8"/>
    </reaction>
</comment>
<dbReference type="InterPro" id="IPR036412">
    <property type="entry name" value="HAD-like_sf"/>
</dbReference>
<keyword evidence="2" id="KW-0813">Transport</keyword>